<keyword evidence="1" id="KW-0472">Membrane</keyword>
<dbReference type="EMBL" id="JADAKE010000003">
    <property type="protein sequence ID" value="MBF8807227.1"/>
    <property type="molecule type" value="Genomic_DNA"/>
</dbReference>
<keyword evidence="1" id="KW-1133">Transmembrane helix</keyword>
<proteinExistence type="predicted"/>
<evidence type="ECO:0000313" key="2">
    <source>
        <dbReference type="EMBL" id="MBF8807227.1"/>
    </source>
</evidence>
<evidence type="ECO:0000256" key="1">
    <source>
        <dbReference type="SAM" id="Phobius"/>
    </source>
</evidence>
<feature type="transmembrane region" description="Helical" evidence="1">
    <location>
        <begin position="108"/>
        <end position="128"/>
    </location>
</feature>
<gene>
    <name evidence="2" type="ORF">IC227_00925</name>
</gene>
<comment type="caution">
    <text evidence="2">The sequence shown here is derived from an EMBL/GenBank/DDBJ whole genome shotgun (WGS) entry which is preliminary data.</text>
</comment>
<keyword evidence="3" id="KW-1185">Reference proteome</keyword>
<dbReference type="AlphaFoldDB" id="A0A931FA97"/>
<dbReference type="Proteomes" id="UP000637757">
    <property type="component" value="Unassembled WGS sequence"/>
</dbReference>
<name>A0A931FA97_9ENTE</name>
<evidence type="ECO:0000313" key="3">
    <source>
        <dbReference type="Proteomes" id="UP000637757"/>
    </source>
</evidence>
<keyword evidence="1" id="KW-0812">Transmembrane</keyword>
<sequence>MDLLKYNENYSLLVYSPSFLKEVNSNLEKEYKNYLEIKSKLKVLYSATSQVLTIQVVYKNEQESIDLADTIIKKLCERGNKLFSYSKLSLLSQATVVNIISSSTTSNIIMLCIVFIIIYGTILTVYIYKKIREGIKLLGEVAEEIKEKFNRCWNMYD</sequence>
<protein>
    <submittedName>
        <fullName evidence="2">Uncharacterized protein</fullName>
    </submittedName>
</protein>
<accession>A0A931FA97</accession>
<reference evidence="2" key="1">
    <citation type="submission" date="2020-09" db="EMBL/GenBank/DDBJ databases">
        <title>Genomic insights into the novelty and pathogenicity of a unique biofilm-forming Enterococcus sp. bacteria (Enterococcus lacertideformus) identified in reptiles.</title>
        <authorList>
            <person name="Agius J.E."/>
            <person name="Phalen D.N."/>
            <person name="Rose K."/>
            <person name="Eden J.-S."/>
        </authorList>
    </citation>
    <scope>NUCLEOTIDE SEQUENCE</scope>
    <source>
        <strain evidence="2">PHRS 0518</strain>
    </source>
</reference>
<organism evidence="2 3">
    <name type="scientific">Enterococcus lacertideformus</name>
    <dbReference type="NCBI Taxonomy" id="2771493"/>
    <lineage>
        <taxon>Bacteria</taxon>
        <taxon>Bacillati</taxon>
        <taxon>Bacillota</taxon>
        <taxon>Bacilli</taxon>
        <taxon>Lactobacillales</taxon>
        <taxon>Enterococcaceae</taxon>
        <taxon>Enterococcus</taxon>
    </lineage>
</organism>